<sequence>MCNPKPSSPSSLLSQKKTPTTNLNESGDPQPDDHQELHRWPTPAEVLATYEVLDDHRAEDPRIR</sequence>
<reference evidence="2" key="1">
    <citation type="submission" date="2018-02" db="EMBL/GenBank/DDBJ databases">
        <authorList>
            <person name="Cohen D.B."/>
            <person name="Kent A.D."/>
        </authorList>
    </citation>
    <scope>NUCLEOTIDE SEQUENCE</scope>
</reference>
<accession>A0A2N9H1T7</accession>
<evidence type="ECO:0000256" key="1">
    <source>
        <dbReference type="SAM" id="MobiDB-lite"/>
    </source>
</evidence>
<name>A0A2N9H1T7_FAGSY</name>
<protein>
    <submittedName>
        <fullName evidence="2">Uncharacterized protein</fullName>
    </submittedName>
</protein>
<dbReference type="AlphaFoldDB" id="A0A2N9H1T7"/>
<gene>
    <name evidence="2" type="ORF">FSB_LOCUS33645</name>
</gene>
<organism evidence="2">
    <name type="scientific">Fagus sylvatica</name>
    <name type="common">Beechnut</name>
    <dbReference type="NCBI Taxonomy" id="28930"/>
    <lineage>
        <taxon>Eukaryota</taxon>
        <taxon>Viridiplantae</taxon>
        <taxon>Streptophyta</taxon>
        <taxon>Embryophyta</taxon>
        <taxon>Tracheophyta</taxon>
        <taxon>Spermatophyta</taxon>
        <taxon>Magnoliopsida</taxon>
        <taxon>eudicotyledons</taxon>
        <taxon>Gunneridae</taxon>
        <taxon>Pentapetalae</taxon>
        <taxon>rosids</taxon>
        <taxon>fabids</taxon>
        <taxon>Fagales</taxon>
        <taxon>Fagaceae</taxon>
        <taxon>Fagus</taxon>
    </lineage>
</organism>
<evidence type="ECO:0000313" key="2">
    <source>
        <dbReference type="EMBL" id="SPD05763.1"/>
    </source>
</evidence>
<proteinExistence type="predicted"/>
<feature type="compositionally biased region" description="Polar residues" evidence="1">
    <location>
        <begin position="15"/>
        <end position="27"/>
    </location>
</feature>
<feature type="region of interest" description="Disordered" evidence="1">
    <location>
        <begin position="1"/>
        <end position="41"/>
    </location>
</feature>
<dbReference type="EMBL" id="OIVN01002701">
    <property type="protein sequence ID" value="SPD05763.1"/>
    <property type="molecule type" value="Genomic_DNA"/>
</dbReference>